<comment type="caution">
    <text evidence="2">The sequence shown here is derived from an EMBL/GenBank/DDBJ whole genome shotgun (WGS) entry which is preliminary data.</text>
</comment>
<feature type="region of interest" description="Disordered" evidence="1">
    <location>
        <begin position="1"/>
        <end position="206"/>
    </location>
</feature>
<name>A0A811YF16_NYCPR</name>
<accession>A0A811YF16</accession>
<organism evidence="2 3">
    <name type="scientific">Nyctereutes procyonoides</name>
    <name type="common">Raccoon dog</name>
    <name type="synonym">Canis procyonoides</name>
    <dbReference type="NCBI Taxonomy" id="34880"/>
    <lineage>
        <taxon>Eukaryota</taxon>
        <taxon>Metazoa</taxon>
        <taxon>Chordata</taxon>
        <taxon>Craniata</taxon>
        <taxon>Vertebrata</taxon>
        <taxon>Euteleostomi</taxon>
        <taxon>Mammalia</taxon>
        <taxon>Eutheria</taxon>
        <taxon>Laurasiatheria</taxon>
        <taxon>Carnivora</taxon>
        <taxon>Caniformia</taxon>
        <taxon>Canidae</taxon>
        <taxon>Nyctereutes</taxon>
    </lineage>
</organism>
<proteinExistence type="predicted"/>
<dbReference type="AlphaFoldDB" id="A0A811YF16"/>
<dbReference type="EMBL" id="CAJHUB010000672">
    <property type="protein sequence ID" value="CAD7673967.1"/>
    <property type="molecule type" value="Genomic_DNA"/>
</dbReference>
<feature type="compositionally biased region" description="Polar residues" evidence="1">
    <location>
        <begin position="191"/>
        <end position="200"/>
    </location>
</feature>
<reference evidence="2" key="1">
    <citation type="submission" date="2020-12" db="EMBL/GenBank/DDBJ databases">
        <authorList>
            <consortium name="Molecular Ecology Group"/>
        </authorList>
    </citation>
    <scope>NUCLEOTIDE SEQUENCE</scope>
    <source>
        <strain evidence="2">TBG_1078</strain>
    </source>
</reference>
<feature type="compositionally biased region" description="Pro residues" evidence="1">
    <location>
        <begin position="77"/>
        <end position="92"/>
    </location>
</feature>
<protein>
    <submittedName>
        <fullName evidence="2">(raccoon dog) hypothetical protein</fullName>
    </submittedName>
</protein>
<sequence>MLGSEGCARPPPFPGGVSRPGDVSPELELQLELQLELEEDPPGPPRGASPPPRPGEVSPELSARSWSWSWKGRKTPPDPGPPRGASPAPPQRGQPRAGAGAGAGAGARPPGPLRGASPRPRPGEVSLPRPPPPAGLEPEPEPDPREDPQDLPVRVRWGGEGRPECARLANGGRGVRRAALRRAREPRQPHPSASSPQTRRSVAAAARQELCDPLQSLCVSVQTREPRSARARASNQNLFFAFFGSSILYH</sequence>
<evidence type="ECO:0000313" key="2">
    <source>
        <dbReference type="EMBL" id="CAD7673967.1"/>
    </source>
</evidence>
<evidence type="ECO:0000256" key="1">
    <source>
        <dbReference type="SAM" id="MobiDB-lite"/>
    </source>
</evidence>
<dbReference type="Proteomes" id="UP000645828">
    <property type="component" value="Unassembled WGS sequence"/>
</dbReference>
<gene>
    <name evidence="2" type="ORF">NYPRO_LOCUS6762</name>
</gene>
<evidence type="ECO:0000313" key="3">
    <source>
        <dbReference type="Proteomes" id="UP000645828"/>
    </source>
</evidence>
<keyword evidence="3" id="KW-1185">Reference proteome</keyword>
<feature type="compositionally biased region" description="Pro residues" evidence="1">
    <location>
        <begin position="42"/>
        <end position="54"/>
    </location>
</feature>